<keyword evidence="2" id="KW-1133">Transmembrane helix</keyword>
<proteinExistence type="predicted"/>
<reference evidence="3" key="1">
    <citation type="submission" date="2012-03" db="EMBL/GenBank/DDBJ databases">
        <title>Functional metagenomics reveals considerable lignocellulase gene clusters in the gut microbiome of a wood-feeding higher termite.</title>
        <authorList>
            <person name="Liu N."/>
        </authorList>
    </citation>
    <scope>NUCLEOTIDE SEQUENCE</scope>
</reference>
<keyword evidence="2" id="KW-0472">Membrane</keyword>
<dbReference type="AlphaFoldDB" id="A0A806KLZ6"/>
<protein>
    <submittedName>
        <fullName evidence="3">Uncharacterized protein</fullName>
    </submittedName>
</protein>
<evidence type="ECO:0000313" key="3">
    <source>
        <dbReference type="EMBL" id="AGS54402.1"/>
    </source>
</evidence>
<evidence type="ECO:0000256" key="2">
    <source>
        <dbReference type="SAM" id="Phobius"/>
    </source>
</evidence>
<keyword evidence="2" id="KW-0812">Transmembrane</keyword>
<keyword evidence="1" id="KW-0175">Coiled coil</keyword>
<name>A0A806KLZ6_9BACT</name>
<feature type="coiled-coil region" evidence="1">
    <location>
        <begin position="53"/>
        <end position="87"/>
    </location>
</feature>
<evidence type="ECO:0000256" key="1">
    <source>
        <dbReference type="SAM" id="Coils"/>
    </source>
</evidence>
<dbReference type="EMBL" id="JQ844296">
    <property type="protein sequence ID" value="AGS54402.1"/>
    <property type="molecule type" value="Genomic_DNA"/>
</dbReference>
<feature type="transmembrane region" description="Helical" evidence="2">
    <location>
        <begin position="27"/>
        <end position="48"/>
    </location>
</feature>
<sequence>MARAKENWSIKATEKSLELYNKSFEKIQTTFSIFVSILGLFTGFLAFLNFKHGESLRKEIKDELDKIKKLEDKLDLIKAESEKIKKDIQSFKSNLSNILEELGYSYFERARTYFRDKKMEDHFRSMSDYFYLYVVYKIELGSYELNSLKTFNEEFIKEYNQEIFTNFTKDKYKNAFFHSLDKFRLYCEEMNKKDHLKMVEDAFKELHKIYGENEISKIIKYADRTLKVTGLN</sequence>
<organism evidence="3">
    <name type="scientific">uncultured bacterium contig00104</name>
    <dbReference type="NCBI Taxonomy" id="1181571"/>
    <lineage>
        <taxon>Bacteria</taxon>
        <taxon>environmental samples</taxon>
    </lineage>
</organism>
<accession>A0A806KLZ6</accession>